<name>A0ABN9EEE3_9NEOB</name>
<dbReference type="Proteomes" id="UP001162483">
    <property type="component" value="Unassembled WGS sequence"/>
</dbReference>
<evidence type="ECO:0000313" key="1">
    <source>
        <dbReference type="EMBL" id="CAI9583256.1"/>
    </source>
</evidence>
<gene>
    <name evidence="1" type="ORF">SPARVUS_LOCUS9772840</name>
</gene>
<comment type="caution">
    <text evidence="1">The sequence shown here is derived from an EMBL/GenBank/DDBJ whole genome shotgun (WGS) entry which is preliminary data.</text>
</comment>
<sequence length="67" mass="7458">VLPIHTRKYDPPFESASCEVFLLPQGSLLPSQCTNVSQSVLRSSMPATWKHITFRCLTCKHTPRGAS</sequence>
<keyword evidence="2" id="KW-1185">Reference proteome</keyword>
<evidence type="ECO:0000313" key="2">
    <source>
        <dbReference type="Proteomes" id="UP001162483"/>
    </source>
</evidence>
<proteinExistence type="predicted"/>
<protein>
    <submittedName>
        <fullName evidence="1">Uncharacterized protein</fullName>
    </submittedName>
</protein>
<dbReference type="EMBL" id="CATNWA010015421">
    <property type="protein sequence ID" value="CAI9583256.1"/>
    <property type="molecule type" value="Genomic_DNA"/>
</dbReference>
<organism evidence="1 2">
    <name type="scientific">Staurois parvus</name>
    <dbReference type="NCBI Taxonomy" id="386267"/>
    <lineage>
        <taxon>Eukaryota</taxon>
        <taxon>Metazoa</taxon>
        <taxon>Chordata</taxon>
        <taxon>Craniata</taxon>
        <taxon>Vertebrata</taxon>
        <taxon>Euteleostomi</taxon>
        <taxon>Amphibia</taxon>
        <taxon>Batrachia</taxon>
        <taxon>Anura</taxon>
        <taxon>Neobatrachia</taxon>
        <taxon>Ranoidea</taxon>
        <taxon>Ranidae</taxon>
        <taxon>Staurois</taxon>
    </lineage>
</organism>
<feature type="non-terminal residue" evidence="1">
    <location>
        <position position="1"/>
    </location>
</feature>
<accession>A0ABN9EEE3</accession>
<reference evidence="1" key="1">
    <citation type="submission" date="2023-05" db="EMBL/GenBank/DDBJ databases">
        <authorList>
            <person name="Stuckert A."/>
        </authorList>
    </citation>
    <scope>NUCLEOTIDE SEQUENCE</scope>
</reference>